<dbReference type="InterPro" id="IPR011527">
    <property type="entry name" value="ABC1_TM_dom"/>
</dbReference>
<evidence type="ECO:0000313" key="9">
    <source>
        <dbReference type="Proteomes" id="UP000886749"/>
    </source>
</evidence>
<dbReference type="SUPFAM" id="SSF52540">
    <property type="entry name" value="P-loop containing nucleoside triphosphate hydrolases"/>
    <property type="match status" value="1"/>
</dbReference>
<reference evidence="8" key="1">
    <citation type="submission" date="2020-10" db="EMBL/GenBank/DDBJ databases">
        <authorList>
            <person name="Gilroy R."/>
        </authorList>
    </citation>
    <scope>NUCLEOTIDE SEQUENCE</scope>
    <source>
        <strain evidence="8">CHK184-25365</strain>
    </source>
</reference>
<keyword evidence="8" id="KW-0067">ATP-binding</keyword>
<evidence type="ECO:0000256" key="1">
    <source>
        <dbReference type="ARBA" id="ARBA00004651"/>
    </source>
</evidence>
<dbReference type="PROSITE" id="PS00211">
    <property type="entry name" value="ABC_TRANSPORTER_1"/>
    <property type="match status" value="1"/>
</dbReference>
<dbReference type="Proteomes" id="UP000886749">
    <property type="component" value="Unassembled WGS sequence"/>
</dbReference>
<name>A0A9D1AHV4_9FIRM</name>
<accession>A0A9D1AHV4</accession>
<feature type="domain" description="ABC transmembrane type-1" evidence="7">
    <location>
        <begin position="16"/>
        <end position="298"/>
    </location>
</feature>
<feature type="transmembrane region" description="Helical" evidence="5">
    <location>
        <begin position="51"/>
        <end position="77"/>
    </location>
</feature>
<dbReference type="GO" id="GO:0005886">
    <property type="term" value="C:plasma membrane"/>
    <property type="evidence" value="ECO:0007669"/>
    <property type="project" value="UniProtKB-SubCell"/>
</dbReference>
<evidence type="ECO:0000259" key="7">
    <source>
        <dbReference type="PROSITE" id="PS50929"/>
    </source>
</evidence>
<comment type="subcellular location">
    <subcellularLocation>
        <location evidence="1">Cell membrane</location>
        <topology evidence="1">Multi-pass membrane protein</topology>
    </subcellularLocation>
</comment>
<keyword evidence="2 5" id="KW-0812">Transmembrane</keyword>
<dbReference type="Pfam" id="PF00005">
    <property type="entry name" value="ABC_tran"/>
    <property type="match status" value="1"/>
</dbReference>
<dbReference type="PROSITE" id="PS50893">
    <property type="entry name" value="ABC_TRANSPORTER_2"/>
    <property type="match status" value="1"/>
</dbReference>
<evidence type="ECO:0000256" key="4">
    <source>
        <dbReference type="ARBA" id="ARBA00023136"/>
    </source>
</evidence>
<organism evidence="8 9">
    <name type="scientific">Candidatus Egerieicola pullicola</name>
    <dbReference type="NCBI Taxonomy" id="2840775"/>
    <lineage>
        <taxon>Bacteria</taxon>
        <taxon>Bacillati</taxon>
        <taxon>Bacillota</taxon>
        <taxon>Clostridia</taxon>
        <taxon>Eubacteriales</taxon>
        <taxon>Oscillospiraceae</taxon>
        <taxon>Oscillospiraceae incertae sedis</taxon>
        <taxon>Candidatus Egerieicola</taxon>
    </lineage>
</organism>
<dbReference type="EMBL" id="DVGY01000020">
    <property type="protein sequence ID" value="HIR40360.1"/>
    <property type="molecule type" value="Genomic_DNA"/>
</dbReference>
<feature type="transmembrane region" description="Helical" evidence="5">
    <location>
        <begin position="133"/>
        <end position="151"/>
    </location>
</feature>
<dbReference type="GO" id="GO:0015421">
    <property type="term" value="F:ABC-type oligopeptide transporter activity"/>
    <property type="evidence" value="ECO:0007669"/>
    <property type="project" value="TreeGrafter"/>
</dbReference>
<dbReference type="Gene3D" id="3.40.50.300">
    <property type="entry name" value="P-loop containing nucleotide triphosphate hydrolases"/>
    <property type="match status" value="1"/>
</dbReference>
<dbReference type="GO" id="GO:0005524">
    <property type="term" value="F:ATP binding"/>
    <property type="evidence" value="ECO:0007669"/>
    <property type="project" value="UniProtKB-KW"/>
</dbReference>
<dbReference type="Pfam" id="PF00664">
    <property type="entry name" value="ABC_membrane"/>
    <property type="match status" value="1"/>
</dbReference>
<gene>
    <name evidence="8" type="ORF">IAB36_00820</name>
</gene>
<feature type="non-terminal residue" evidence="8">
    <location>
        <position position="508"/>
    </location>
</feature>
<keyword evidence="4 5" id="KW-0472">Membrane</keyword>
<dbReference type="PANTHER" id="PTHR43394">
    <property type="entry name" value="ATP-DEPENDENT PERMEASE MDL1, MITOCHONDRIAL"/>
    <property type="match status" value="1"/>
</dbReference>
<dbReference type="InterPro" id="IPR036640">
    <property type="entry name" value="ABC1_TM_sf"/>
</dbReference>
<evidence type="ECO:0000256" key="2">
    <source>
        <dbReference type="ARBA" id="ARBA00022692"/>
    </source>
</evidence>
<evidence type="ECO:0000313" key="8">
    <source>
        <dbReference type="EMBL" id="HIR40360.1"/>
    </source>
</evidence>
<dbReference type="PROSITE" id="PS50929">
    <property type="entry name" value="ABC_TM1F"/>
    <property type="match status" value="1"/>
</dbReference>
<dbReference type="CDD" id="cd18548">
    <property type="entry name" value="ABC_6TM_Tm287_like"/>
    <property type="match status" value="1"/>
</dbReference>
<feature type="transmembrane region" description="Helical" evidence="5">
    <location>
        <begin position="235"/>
        <end position="257"/>
    </location>
</feature>
<dbReference type="GO" id="GO:0016887">
    <property type="term" value="F:ATP hydrolysis activity"/>
    <property type="evidence" value="ECO:0007669"/>
    <property type="project" value="InterPro"/>
</dbReference>
<feature type="transmembrane region" description="Helical" evidence="5">
    <location>
        <begin position="157"/>
        <end position="176"/>
    </location>
</feature>
<evidence type="ECO:0000259" key="6">
    <source>
        <dbReference type="PROSITE" id="PS50893"/>
    </source>
</evidence>
<keyword evidence="3 5" id="KW-1133">Transmembrane helix</keyword>
<dbReference type="InterPro" id="IPR027417">
    <property type="entry name" value="P-loop_NTPase"/>
</dbReference>
<dbReference type="PANTHER" id="PTHR43394:SF1">
    <property type="entry name" value="ATP-BINDING CASSETTE SUB-FAMILY B MEMBER 10, MITOCHONDRIAL"/>
    <property type="match status" value="1"/>
</dbReference>
<keyword evidence="8" id="KW-0547">Nucleotide-binding</keyword>
<dbReference type="AlphaFoldDB" id="A0A9D1AHV4"/>
<evidence type="ECO:0000256" key="3">
    <source>
        <dbReference type="ARBA" id="ARBA00022989"/>
    </source>
</evidence>
<protein>
    <submittedName>
        <fullName evidence="8">ABC transporter ATP-binding protein</fullName>
    </submittedName>
</protein>
<dbReference type="InterPro" id="IPR039421">
    <property type="entry name" value="Type_1_exporter"/>
</dbReference>
<dbReference type="Gene3D" id="1.20.1560.10">
    <property type="entry name" value="ABC transporter type 1, transmembrane domain"/>
    <property type="match status" value="1"/>
</dbReference>
<reference evidence="8" key="2">
    <citation type="journal article" date="2021" name="PeerJ">
        <title>Extensive microbial diversity within the chicken gut microbiome revealed by metagenomics and culture.</title>
        <authorList>
            <person name="Gilroy R."/>
            <person name="Ravi A."/>
            <person name="Getino M."/>
            <person name="Pursley I."/>
            <person name="Horton D.L."/>
            <person name="Alikhan N.F."/>
            <person name="Baker D."/>
            <person name="Gharbi K."/>
            <person name="Hall N."/>
            <person name="Watson M."/>
            <person name="Adriaenssens E.M."/>
            <person name="Foster-Nyarko E."/>
            <person name="Jarju S."/>
            <person name="Secka A."/>
            <person name="Antonio M."/>
            <person name="Oren A."/>
            <person name="Chaudhuri R.R."/>
            <person name="La Ragione R."/>
            <person name="Hildebrand F."/>
            <person name="Pallen M.J."/>
        </authorList>
    </citation>
    <scope>NUCLEOTIDE SEQUENCE</scope>
    <source>
        <strain evidence="8">CHK184-25365</strain>
    </source>
</reference>
<evidence type="ECO:0000256" key="5">
    <source>
        <dbReference type="SAM" id="Phobius"/>
    </source>
</evidence>
<dbReference type="InterPro" id="IPR017871">
    <property type="entry name" value="ABC_transporter-like_CS"/>
</dbReference>
<comment type="caution">
    <text evidence="8">The sequence shown here is derived from an EMBL/GenBank/DDBJ whole genome shotgun (WGS) entry which is preliminary data.</text>
</comment>
<dbReference type="SUPFAM" id="SSF90123">
    <property type="entry name" value="ABC transporter transmembrane region"/>
    <property type="match status" value="1"/>
</dbReference>
<dbReference type="InterPro" id="IPR003439">
    <property type="entry name" value="ABC_transporter-like_ATP-bd"/>
</dbReference>
<feature type="domain" description="ABC transporter" evidence="6">
    <location>
        <begin position="331"/>
        <end position="507"/>
    </location>
</feature>
<proteinExistence type="predicted"/>
<sequence>MRRLLHFLSGYQKECILAPLFKCLEACFDLLVPLVTADIIDTGIANQDVSYVMIMCVVLIVLALVGLTCSIVAQYFAARAAVGFSGRLRQALFARIQGLSYTQLDTQGAPTLITRMTSDINQVQNGVNMFLRLFMRSPFVVFGAMILAFFIDWKTALIFAGVIPLLGVVVLGILYLTMPRYKKVQGGLDQVLSIVRENLTGVRVIRAFNKEPDQQARFDGENQHLTKMQIAVGRIAGLMNPLTYGLINLAIVVLLYVGGIQIDAGALTQGQIIALVNYMNQILVELVKLANLIVTISKALACANRVADMLEVPQDMEQPQHPVTPQQLGTVEFQNVSLTYQGAGGASLTGLSFKVGKGQTVGVIGGTGSGKTSLISLIPRFYDVTQGKVLVDGVDVREQNSADLRRRIGIVPQKAVLFSGTIRENLEWGAPHAREDLIWEALKLAQAEDVVKNKPLGLEEKVEQGGQNLSGGQRQRLTIARALVKKPEILILDDSASALDYATDAALR</sequence>